<dbReference type="EMBL" id="MBPK01000042">
    <property type="protein sequence ID" value="PKT80544.1"/>
    <property type="molecule type" value="Genomic_DNA"/>
</dbReference>
<evidence type="ECO:0000256" key="2">
    <source>
        <dbReference type="SAM" id="SignalP"/>
    </source>
</evidence>
<feature type="chain" id="PRO_5014619601" description="Penicillin-binding protein activator LpoB" evidence="2">
    <location>
        <begin position="23"/>
        <end position="203"/>
    </location>
</feature>
<dbReference type="Gene3D" id="3.40.50.10610">
    <property type="entry name" value="ABC-type transport auxiliary lipoprotein component"/>
    <property type="match status" value="1"/>
</dbReference>
<protein>
    <recommendedName>
        <fullName evidence="1">Penicillin-binding protein activator LpoB</fullName>
    </recommendedName>
</protein>
<dbReference type="AlphaFoldDB" id="A0A2N3PIC8"/>
<dbReference type="STRING" id="556267.HWAG_00512"/>
<comment type="caution">
    <text evidence="3">The sequence shown here is derived from an EMBL/GenBank/DDBJ whole genome shotgun (WGS) entry which is preliminary data.</text>
</comment>
<keyword evidence="4" id="KW-1185">Reference proteome</keyword>
<organism evidence="3 4">
    <name type="scientific">Helicobacter winghamensis</name>
    <dbReference type="NCBI Taxonomy" id="157268"/>
    <lineage>
        <taxon>Bacteria</taxon>
        <taxon>Pseudomonadati</taxon>
        <taxon>Campylobacterota</taxon>
        <taxon>Epsilonproteobacteria</taxon>
        <taxon>Campylobacterales</taxon>
        <taxon>Helicobacteraceae</taxon>
        <taxon>Helicobacter</taxon>
    </lineage>
</organism>
<evidence type="ECO:0000313" key="4">
    <source>
        <dbReference type="Proteomes" id="UP000233350"/>
    </source>
</evidence>
<evidence type="ECO:0000256" key="1">
    <source>
        <dbReference type="NCBIfam" id="TIGR02722"/>
    </source>
</evidence>
<dbReference type="GeneID" id="97289164"/>
<dbReference type="NCBIfam" id="TIGR02722">
    <property type="entry name" value="lp"/>
    <property type="match status" value="1"/>
</dbReference>
<evidence type="ECO:0000313" key="3">
    <source>
        <dbReference type="EMBL" id="PKT80544.1"/>
    </source>
</evidence>
<name>A0A2N3PIC8_9HELI</name>
<proteinExistence type="predicted"/>
<dbReference type="InterPro" id="IPR014094">
    <property type="entry name" value="LpoB"/>
</dbReference>
<dbReference type="PROSITE" id="PS51257">
    <property type="entry name" value="PROKAR_LIPOPROTEIN"/>
    <property type="match status" value="1"/>
</dbReference>
<feature type="signal peptide" evidence="2">
    <location>
        <begin position="1"/>
        <end position="22"/>
    </location>
</feature>
<sequence length="203" mass="22255">MKKLFLSLSVAGAIVLTGCATGSGGVNYSSGVTGSPSKGQSLSLGIDAVDIENTAEKMLDKLYSAPFIKSLNPKNRYSIKIDGVKNDTTIRLDTRELTSYIEEAVLNRGFFVVTGAEGQDAIDLASEREDLRDNAEFDQRTIAKSGTIKGRDYILQGRILSRNTKLENGKTHIDYTYMMTLVDATNGMKVWSGRERISKDNKK</sequence>
<dbReference type="RefSeq" id="WP_006802205.1">
    <property type="nucleotide sequence ID" value="NZ_CABKOI010000021.1"/>
</dbReference>
<accession>A0A2N3PIC8</accession>
<dbReference type="Pfam" id="PF13036">
    <property type="entry name" value="LpoB"/>
    <property type="match status" value="1"/>
</dbReference>
<reference evidence="3 4" key="1">
    <citation type="submission" date="2016-07" db="EMBL/GenBank/DDBJ databases">
        <title>Detection of Helicobacter winghamensis from caecal content of red fox (Vulpes vulpes).</title>
        <authorList>
            <person name="Zanoni R.G."/>
            <person name="Florio D."/>
            <person name="Caffara M."/>
            <person name="Renzi M."/>
            <person name="Parisi A."/>
            <person name="Pasquali F."/>
            <person name="Manfreda G."/>
        </authorList>
    </citation>
    <scope>NUCLEOTIDE SEQUENCE [LARGE SCALE GENOMIC DNA]</scope>
    <source>
        <strain evidence="3 4">295_13</strain>
    </source>
</reference>
<keyword evidence="2" id="KW-0732">Signal</keyword>
<dbReference type="Proteomes" id="UP000233350">
    <property type="component" value="Unassembled WGS sequence"/>
</dbReference>
<dbReference type="OrthoDB" id="272776at2"/>
<gene>
    <name evidence="3" type="ORF">BCM31_03480</name>
</gene>